<evidence type="ECO:0000256" key="5">
    <source>
        <dbReference type="ARBA" id="ARBA00022741"/>
    </source>
</evidence>
<dbReference type="Gene3D" id="3.40.1160.10">
    <property type="entry name" value="Acetylglutamate kinase-like"/>
    <property type="match status" value="2"/>
</dbReference>
<proteinExistence type="inferred from homology"/>
<dbReference type="InterPro" id="IPR011529">
    <property type="entry name" value="Glu_5kinase"/>
</dbReference>
<dbReference type="UniPathway" id="UPA00098">
    <property type="reaction ID" value="UER00359"/>
</dbReference>
<comment type="pathway">
    <text evidence="8">Amino-acid biosynthesis; L-proline biosynthesis; L-glutamate 5-semialdehyde from L-glutamate: step 1/2.</text>
</comment>
<feature type="domain" description="PUA" evidence="9">
    <location>
        <begin position="286"/>
        <end position="368"/>
    </location>
</feature>
<evidence type="ECO:0000256" key="3">
    <source>
        <dbReference type="ARBA" id="ARBA00022650"/>
    </source>
</evidence>
<keyword evidence="1 8" id="KW-0963">Cytoplasm</keyword>
<feature type="binding site" evidence="8">
    <location>
        <position position="58"/>
    </location>
    <ligand>
        <name>substrate</name>
    </ligand>
</feature>
<dbReference type="EMBL" id="SRXW01000002">
    <property type="protein sequence ID" value="TGY88816.1"/>
    <property type="molecule type" value="Genomic_DNA"/>
</dbReference>
<comment type="caution">
    <text evidence="10">The sequence shown here is derived from an EMBL/GenBank/DDBJ whole genome shotgun (WGS) entry which is preliminary data.</text>
</comment>
<dbReference type="InterPro" id="IPR002478">
    <property type="entry name" value="PUA"/>
</dbReference>
<dbReference type="SUPFAM" id="SSF88697">
    <property type="entry name" value="PUA domain-like"/>
    <property type="match status" value="1"/>
</dbReference>
<dbReference type="PRINTS" id="PR00474">
    <property type="entry name" value="GLU5KINASE"/>
</dbReference>
<dbReference type="GO" id="GO:0055129">
    <property type="term" value="P:L-proline biosynthetic process"/>
    <property type="evidence" value="ECO:0007669"/>
    <property type="project" value="UniProtKB-UniRule"/>
</dbReference>
<dbReference type="InterPro" id="IPR001048">
    <property type="entry name" value="Asp/Glu/Uridylate_kinase"/>
</dbReference>
<feature type="binding site" evidence="8">
    <location>
        <position position="158"/>
    </location>
    <ligand>
        <name>substrate</name>
    </ligand>
</feature>
<evidence type="ECO:0000256" key="6">
    <source>
        <dbReference type="ARBA" id="ARBA00022777"/>
    </source>
</evidence>
<dbReference type="SMART" id="SM00359">
    <property type="entry name" value="PUA"/>
    <property type="match status" value="1"/>
</dbReference>
<dbReference type="GO" id="GO:0004349">
    <property type="term" value="F:glutamate 5-kinase activity"/>
    <property type="evidence" value="ECO:0007669"/>
    <property type="project" value="UniProtKB-UniRule"/>
</dbReference>
<dbReference type="Pfam" id="PF01472">
    <property type="entry name" value="PUA"/>
    <property type="match status" value="1"/>
</dbReference>
<dbReference type="OrthoDB" id="9804434at2"/>
<dbReference type="PANTHER" id="PTHR43654">
    <property type="entry name" value="GLUTAMATE 5-KINASE"/>
    <property type="match status" value="1"/>
</dbReference>
<dbReference type="InterPro" id="IPR036393">
    <property type="entry name" value="AceGlu_kinase-like_sf"/>
</dbReference>
<protein>
    <recommendedName>
        <fullName evidence="8">Glutamate 5-kinase</fullName>
        <ecNumber evidence="8">2.7.2.11</ecNumber>
    </recommendedName>
    <alternativeName>
        <fullName evidence="8">Gamma-glutamyl kinase</fullName>
        <shortName evidence="8">GK</shortName>
    </alternativeName>
</protein>
<feature type="binding site" evidence="8">
    <location>
        <begin position="221"/>
        <end position="227"/>
    </location>
    <ligand>
        <name>ATP</name>
        <dbReference type="ChEBI" id="CHEBI:30616"/>
    </ligand>
</feature>
<name>A0A4S2H015_9PROT</name>
<dbReference type="Pfam" id="PF00696">
    <property type="entry name" value="AA_kinase"/>
    <property type="match status" value="1"/>
</dbReference>
<dbReference type="SUPFAM" id="SSF53633">
    <property type="entry name" value="Carbamate kinase-like"/>
    <property type="match status" value="1"/>
</dbReference>
<dbReference type="InterPro" id="IPR005715">
    <property type="entry name" value="Glu_5kinase/COase_Synthase"/>
</dbReference>
<dbReference type="GO" id="GO:0005524">
    <property type="term" value="F:ATP binding"/>
    <property type="evidence" value="ECO:0007669"/>
    <property type="project" value="UniProtKB-KW"/>
</dbReference>
<comment type="catalytic activity">
    <reaction evidence="8">
        <text>L-glutamate + ATP = L-glutamyl 5-phosphate + ADP</text>
        <dbReference type="Rhea" id="RHEA:14877"/>
        <dbReference type="ChEBI" id="CHEBI:29985"/>
        <dbReference type="ChEBI" id="CHEBI:30616"/>
        <dbReference type="ChEBI" id="CHEBI:58274"/>
        <dbReference type="ChEBI" id="CHEBI:456216"/>
        <dbReference type="EC" id="2.7.2.11"/>
    </reaction>
</comment>
<dbReference type="PIRSF" id="PIRSF000729">
    <property type="entry name" value="GK"/>
    <property type="match status" value="1"/>
</dbReference>
<dbReference type="InterPro" id="IPR015947">
    <property type="entry name" value="PUA-like_sf"/>
</dbReference>
<keyword evidence="7 8" id="KW-0067">ATP-binding</keyword>
<dbReference type="CDD" id="cd04242">
    <property type="entry name" value="AAK_G5K_ProB"/>
    <property type="match status" value="1"/>
</dbReference>
<comment type="function">
    <text evidence="8">Catalyzes the transfer of a phosphate group to glutamate to form L-glutamate 5-phosphate.</text>
</comment>
<evidence type="ECO:0000256" key="7">
    <source>
        <dbReference type="ARBA" id="ARBA00022840"/>
    </source>
</evidence>
<dbReference type="PANTHER" id="PTHR43654:SF1">
    <property type="entry name" value="ISOPENTENYL PHOSPHATE KINASE"/>
    <property type="match status" value="1"/>
</dbReference>
<keyword evidence="11" id="KW-1185">Reference proteome</keyword>
<evidence type="ECO:0000259" key="9">
    <source>
        <dbReference type="SMART" id="SM00359"/>
    </source>
</evidence>
<dbReference type="NCBIfam" id="TIGR01027">
    <property type="entry name" value="proB"/>
    <property type="match status" value="1"/>
</dbReference>
<dbReference type="PROSITE" id="PS50890">
    <property type="entry name" value="PUA"/>
    <property type="match status" value="1"/>
</dbReference>
<sequence length="388" mass="41711">MTDYASILREARRIVIKIGSQQLIDDRTGQAHMGRFYALGCEIAALRARGVEVVLVSSGSVALGRPRLNLPASSKLRLDEKQAAAAAGQPVIIQTWDQEFSKHGFHAAQALLSPSDTESRRRWLNSRNTLETLLALGAVPVVNENDTVATEKLRYGDNDRLAARVAQLVSADLLVILSDVDGLYDSDPTTNPDAKHIPYVKQVTGDITALAGPTRAETAGTGGMATKIAAAEMAMAAGCSTVITRGDREQPITALLDGARATWFEADVSPESAKRVWIANSLAHEGRLFLDEGATRAVKQGHSLFAAGITEVEGRFGRGHAIRLVDHDGEEFATALPGYDSDELRVICGLQSDQIEDALGYKRGYATVPAADLVLDDPKVKQTEEVSR</sequence>
<gene>
    <name evidence="8" type="primary">proB</name>
    <name evidence="10" type="ORF">E5163_06670</name>
</gene>
<reference evidence="10 11" key="1">
    <citation type="journal article" date="2017" name="Int. J. Syst. Evol. Microbiol.">
        <title>Marinicauda algicola sp. nov., isolated from a marine red alga Rhodosorus marinus.</title>
        <authorList>
            <person name="Jeong S.E."/>
            <person name="Jeon S.H."/>
            <person name="Chun B.H."/>
            <person name="Kim D.W."/>
            <person name="Jeon C.O."/>
        </authorList>
    </citation>
    <scope>NUCLEOTIDE SEQUENCE [LARGE SCALE GENOMIC DNA]</scope>
    <source>
        <strain evidence="10 11">JCM 31718</strain>
    </source>
</reference>
<feature type="binding site" evidence="8">
    <location>
        <position position="17"/>
    </location>
    <ligand>
        <name>ATP</name>
        <dbReference type="ChEBI" id="CHEBI:30616"/>
    </ligand>
</feature>
<dbReference type="AlphaFoldDB" id="A0A4S2H015"/>
<dbReference type="InterPro" id="IPR041739">
    <property type="entry name" value="G5K_ProB"/>
</dbReference>
<keyword evidence="4 8" id="KW-0808">Transferase</keyword>
<dbReference type="Gene3D" id="2.30.130.10">
    <property type="entry name" value="PUA domain"/>
    <property type="match status" value="1"/>
</dbReference>
<dbReference type="CDD" id="cd21157">
    <property type="entry name" value="PUA_G5K"/>
    <property type="match status" value="1"/>
</dbReference>
<dbReference type="InterPro" id="IPR036974">
    <property type="entry name" value="PUA_sf"/>
</dbReference>
<dbReference type="HAMAP" id="MF_00456">
    <property type="entry name" value="ProB"/>
    <property type="match status" value="1"/>
</dbReference>
<organism evidence="10 11">
    <name type="scientific">Marinicauda algicola</name>
    <dbReference type="NCBI Taxonomy" id="2029849"/>
    <lineage>
        <taxon>Bacteria</taxon>
        <taxon>Pseudomonadati</taxon>
        <taxon>Pseudomonadota</taxon>
        <taxon>Alphaproteobacteria</taxon>
        <taxon>Maricaulales</taxon>
        <taxon>Maricaulaceae</taxon>
        <taxon>Marinicauda</taxon>
    </lineage>
</organism>
<keyword evidence="2 8" id="KW-0028">Amino-acid biosynthesis</keyword>
<dbReference type="RefSeq" id="WP_135995356.1">
    <property type="nucleotide sequence ID" value="NZ_CP071057.1"/>
</dbReference>
<keyword evidence="3 8" id="KW-0641">Proline biosynthesis</keyword>
<evidence type="ECO:0000313" key="10">
    <source>
        <dbReference type="EMBL" id="TGY88816.1"/>
    </source>
</evidence>
<dbReference type="InterPro" id="IPR001057">
    <property type="entry name" value="Glu/AcGlu_kinase"/>
</dbReference>
<accession>A0A4S2H015</accession>
<evidence type="ECO:0000256" key="8">
    <source>
        <dbReference type="HAMAP-Rule" id="MF_00456"/>
    </source>
</evidence>
<evidence type="ECO:0000256" key="4">
    <source>
        <dbReference type="ARBA" id="ARBA00022679"/>
    </source>
</evidence>
<keyword evidence="6 8" id="KW-0418">Kinase</keyword>
<dbReference type="GO" id="GO:0005829">
    <property type="term" value="C:cytosol"/>
    <property type="evidence" value="ECO:0007669"/>
    <property type="project" value="TreeGrafter"/>
</dbReference>
<dbReference type="Proteomes" id="UP000308054">
    <property type="component" value="Unassembled WGS sequence"/>
</dbReference>
<evidence type="ECO:0000256" key="1">
    <source>
        <dbReference type="ARBA" id="ARBA00022490"/>
    </source>
</evidence>
<comment type="similarity">
    <text evidence="8">Belongs to the glutamate 5-kinase family.</text>
</comment>
<dbReference type="FunFam" id="3.40.1160.10:FF:000018">
    <property type="entry name" value="Glutamate 5-kinase"/>
    <property type="match status" value="1"/>
</dbReference>
<feature type="binding site" evidence="8">
    <location>
        <position position="146"/>
    </location>
    <ligand>
        <name>substrate</name>
    </ligand>
</feature>
<feature type="binding site" evidence="8">
    <location>
        <begin position="178"/>
        <end position="179"/>
    </location>
    <ligand>
        <name>ATP</name>
        <dbReference type="ChEBI" id="CHEBI:30616"/>
    </ligand>
</feature>
<dbReference type="GO" id="GO:0003723">
    <property type="term" value="F:RNA binding"/>
    <property type="evidence" value="ECO:0007669"/>
    <property type="project" value="InterPro"/>
</dbReference>
<evidence type="ECO:0000256" key="2">
    <source>
        <dbReference type="ARBA" id="ARBA00022605"/>
    </source>
</evidence>
<keyword evidence="5 8" id="KW-0547">Nucleotide-binding</keyword>
<comment type="subcellular location">
    <subcellularLocation>
        <location evidence="8">Cytoplasm</location>
    </subcellularLocation>
</comment>
<dbReference type="EC" id="2.7.2.11" evidence="8"/>
<evidence type="ECO:0000313" key="11">
    <source>
        <dbReference type="Proteomes" id="UP000308054"/>
    </source>
</evidence>